<keyword evidence="2" id="KW-1185">Reference proteome</keyword>
<gene>
    <name evidence="1" type="ORF">GSLYS_00016966001</name>
</gene>
<comment type="caution">
    <text evidence="1">The sequence shown here is derived from an EMBL/GenBank/DDBJ whole genome shotgun (WGS) entry which is preliminary data.</text>
</comment>
<evidence type="ECO:0000313" key="1">
    <source>
        <dbReference type="EMBL" id="CAL1543432.1"/>
    </source>
</evidence>
<organism evidence="1 2">
    <name type="scientific">Lymnaea stagnalis</name>
    <name type="common">Great pond snail</name>
    <name type="synonym">Helix stagnalis</name>
    <dbReference type="NCBI Taxonomy" id="6523"/>
    <lineage>
        <taxon>Eukaryota</taxon>
        <taxon>Metazoa</taxon>
        <taxon>Spiralia</taxon>
        <taxon>Lophotrochozoa</taxon>
        <taxon>Mollusca</taxon>
        <taxon>Gastropoda</taxon>
        <taxon>Heterobranchia</taxon>
        <taxon>Euthyneura</taxon>
        <taxon>Panpulmonata</taxon>
        <taxon>Hygrophila</taxon>
        <taxon>Lymnaeoidea</taxon>
        <taxon>Lymnaeidae</taxon>
        <taxon>Lymnaea</taxon>
    </lineage>
</organism>
<reference evidence="1 2" key="1">
    <citation type="submission" date="2024-04" db="EMBL/GenBank/DDBJ databases">
        <authorList>
            <consortium name="Genoscope - CEA"/>
            <person name="William W."/>
        </authorList>
    </citation>
    <scope>NUCLEOTIDE SEQUENCE [LARGE SCALE GENOMIC DNA]</scope>
</reference>
<accession>A0AAV2IFC3</accession>
<feature type="non-terminal residue" evidence="1">
    <location>
        <position position="1"/>
    </location>
</feature>
<protein>
    <submittedName>
        <fullName evidence="1">Uncharacterized protein</fullName>
    </submittedName>
</protein>
<evidence type="ECO:0000313" key="2">
    <source>
        <dbReference type="Proteomes" id="UP001497497"/>
    </source>
</evidence>
<dbReference type="EMBL" id="CAXITT010000548">
    <property type="protein sequence ID" value="CAL1543432.1"/>
    <property type="molecule type" value="Genomic_DNA"/>
</dbReference>
<sequence length="66" mass="7711">SVAGTCQKYTLEGGNCWWYNKINGYCSCEPGTECNAYEIPIISRRRSERGLPRTSPGYEWRWKCKR</sequence>
<proteinExistence type="predicted"/>
<feature type="non-terminal residue" evidence="1">
    <location>
        <position position="66"/>
    </location>
</feature>
<dbReference type="AlphaFoldDB" id="A0AAV2IFC3"/>
<name>A0AAV2IFC3_LYMST</name>
<dbReference type="Proteomes" id="UP001497497">
    <property type="component" value="Unassembled WGS sequence"/>
</dbReference>